<reference evidence="1 2" key="1">
    <citation type="submission" date="2018-07" db="EMBL/GenBank/DDBJ databases">
        <title>Genomic Encyclopedia of Type Strains, Phase III (KMG-III): the genomes of soil and plant-associated and newly described type strains.</title>
        <authorList>
            <person name="Whitman W."/>
        </authorList>
    </citation>
    <scope>NUCLEOTIDE SEQUENCE [LARGE SCALE GENOMIC DNA]</scope>
    <source>
        <strain evidence="1 2">CECT 8236</strain>
    </source>
</reference>
<gene>
    <name evidence="1" type="ORF">DFP95_104306</name>
</gene>
<organism evidence="1 2">
    <name type="scientific">Cohnella lupini</name>
    <dbReference type="NCBI Taxonomy" id="1294267"/>
    <lineage>
        <taxon>Bacteria</taxon>
        <taxon>Bacillati</taxon>
        <taxon>Bacillota</taxon>
        <taxon>Bacilli</taxon>
        <taxon>Bacillales</taxon>
        <taxon>Paenibacillaceae</taxon>
        <taxon>Cohnella</taxon>
    </lineage>
</organism>
<protein>
    <submittedName>
        <fullName evidence="1">Uncharacterized protein</fullName>
    </submittedName>
</protein>
<sequence>MAFVKKGAPRYDGFVHGFETQHHQGGALIMKFKQSDGQINALNELPLLILL</sequence>
<dbReference type="AlphaFoldDB" id="A0A3D9INK3"/>
<name>A0A3D9INK3_9BACL</name>
<dbReference type="Proteomes" id="UP000256869">
    <property type="component" value="Unassembled WGS sequence"/>
</dbReference>
<comment type="caution">
    <text evidence="1">The sequence shown here is derived from an EMBL/GenBank/DDBJ whole genome shotgun (WGS) entry which is preliminary data.</text>
</comment>
<evidence type="ECO:0000313" key="1">
    <source>
        <dbReference type="EMBL" id="RED63311.1"/>
    </source>
</evidence>
<proteinExistence type="predicted"/>
<keyword evidence="2" id="KW-1185">Reference proteome</keyword>
<dbReference type="EMBL" id="QRDY01000004">
    <property type="protein sequence ID" value="RED63311.1"/>
    <property type="molecule type" value="Genomic_DNA"/>
</dbReference>
<accession>A0A3D9INK3</accession>
<evidence type="ECO:0000313" key="2">
    <source>
        <dbReference type="Proteomes" id="UP000256869"/>
    </source>
</evidence>